<dbReference type="RefSeq" id="YP_009218982.1">
    <property type="nucleotide sequence ID" value="NC_029017.1"/>
</dbReference>
<dbReference type="Proteomes" id="UP000203732">
    <property type="component" value="Segment"/>
</dbReference>
<organism evidence="1 2">
    <name type="scientific">Pseudomonas phage KPP21</name>
    <dbReference type="NCBI Taxonomy" id="1678082"/>
    <lineage>
        <taxon>Viruses</taxon>
        <taxon>Duplodnaviria</taxon>
        <taxon>Heunggongvirae</taxon>
        <taxon>Uroviricota</taxon>
        <taxon>Caudoviricetes</taxon>
        <taxon>Schitoviridae</taxon>
        <taxon>Migulavirinae</taxon>
        <taxon>Luzseptimavirus</taxon>
        <taxon>Luzseptimavirus KPP21</taxon>
    </lineage>
</organism>
<accession>A0A0H5B362</accession>
<sequence length="64" mass="7482">MIIDPTAYEVAFLYLLSCKYYKEKQTNKGDLHRETAHQLEYPLKFSGMTVGAWSCVWDHIEVIV</sequence>
<dbReference type="OrthoDB" id="39195at10239"/>
<proteinExistence type="predicted"/>
<dbReference type="KEGG" id="vg:26645249"/>
<name>A0A0H5B362_BPK21</name>
<organismHost>
    <name type="scientific">Pseudomonas aeruginosa</name>
    <dbReference type="NCBI Taxonomy" id="287"/>
</organismHost>
<keyword evidence="2" id="KW-1185">Reference proteome</keyword>
<evidence type="ECO:0000313" key="2">
    <source>
        <dbReference type="Proteomes" id="UP000203732"/>
    </source>
</evidence>
<dbReference type="EMBL" id="LC064302">
    <property type="protein sequence ID" value="BAR94592.1"/>
    <property type="molecule type" value="Genomic_DNA"/>
</dbReference>
<evidence type="ECO:0000313" key="1">
    <source>
        <dbReference type="EMBL" id="BAR94592.1"/>
    </source>
</evidence>
<reference evidence="1 2" key="1">
    <citation type="submission" date="2015-07" db="EMBL/GenBank/DDBJ databases">
        <title>Characterization of Pseudomonas aeruginosa phage KPP21 belonging to family Podoviridae genus N4-like viruses, isolated in Japan.</title>
        <authorList>
            <person name="Shigehisa R."/>
            <person name="Uchiyama J."/>
            <person name="Kato S."/>
            <person name="Takemura-Uchiyama I."/>
            <person name="Ujihara T."/>
            <person name="Sakaguchi Y."/>
            <person name="Okamoto N."/>
            <person name="Shimakura H."/>
            <person name="Daibata M."/>
            <person name="Sakaguchi M."/>
            <person name="Matsuzaki S."/>
        </authorList>
    </citation>
    <scope>NUCLEOTIDE SEQUENCE [LARGE SCALE GENOMIC DNA]</scope>
</reference>
<dbReference type="GeneID" id="26645249"/>
<protein>
    <submittedName>
        <fullName evidence="1">Uncharacterized protein</fullName>
    </submittedName>
</protein>